<dbReference type="EMBL" id="CYHB01000001">
    <property type="protein sequence ID" value="CUA83366.1"/>
    <property type="molecule type" value="Genomic_DNA"/>
</dbReference>
<dbReference type="PANTHER" id="PTHR11364">
    <property type="entry name" value="THIOSULFATE SULFERTANSFERASE"/>
    <property type="match status" value="1"/>
</dbReference>
<dbReference type="InterPro" id="IPR036873">
    <property type="entry name" value="Rhodanese-like_dom_sf"/>
</dbReference>
<dbReference type="InterPro" id="IPR001763">
    <property type="entry name" value="Rhodanese-like_dom"/>
</dbReference>
<dbReference type="Pfam" id="PF00581">
    <property type="entry name" value="Rhodanese"/>
    <property type="match status" value="2"/>
</dbReference>
<feature type="domain" description="Rhodanese" evidence="4">
    <location>
        <begin position="25"/>
        <end position="142"/>
    </location>
</feature>
<keyword evidence="1 3" id="KW-0808">Transferase</keyword>
<dbReference type="InterPro" id="IPR001307">
    <property type="entry name" value="Thiosulphate_STrfase_CS"/>
</dbReference>
<dbReference type="GO" id="GO:0004792">
    <property type="term" value="F:thiosulfate-cyanide sulfurtransferase activity"/>
    <property type="evidence" value="ECO:0007669"/>
    <property type="project" value="InterPro"/>
</dbReference>
<dbReference type="SUPFAM" id="SSF52821">
    <property type="entry name" value="Rhodanese/Cell cycle control phosphatase"/>
    <property type="match status" value="2"/>
</dbReference>
<keyword evidence="6" id="KW-1185">Reference proteome</keyword>
<dbReference type="Gene3D" id="3.40.250.10">
    <property type="entry name" value="Rhodanese-like domain"/>
    <property type="match status" value="2"/>
</dbReference>
<dbReference type="RefSeq" id="WP_055438238.1">
    <property type="nucleotide sequence ID" value="NZ_CYHB01000001.1"/>
</dbReference>
<feature type="domain" description="Rhodanese" evidence="4">
    <location>
        <begin position="174"/>
        <end position="287"/>
    </location>
</feature>
<evidence type="ECO:0000256" key="1">
    <source>
        <dbReference type="ARBA" id="ARBA00022679"/>
    </source>
</evidence>
<gene>
    <name evidence="5" type="ORF">Ga0061064_0562</name>
</gene>
<evidence type="ECO:0000256" key="3">
    <source>
        <dbReference type="RuleBase" id="RU000507"/>
    </source>
</evidence>
<dbReference type="PROSITE" id="PS00683">
    <property type="entry name" value="RHODANESE_2"/>
    <property type="match status" value="1"/>
</dbReference>
<dbReference type="PANTHER" id="PTHR11364:SF27">
    <property type="entry name" value="SULFURTRANSFERASE"/>
    <property type="match status" value="1"/>
</dbReference>
<evidence type="ECO:0000259" key="4">
    <source>
        <dbReference type="PROSITE" id="PS50206"/>
    </source>
</evidence>
<reference evidence="6" key="1">
    <citation type="submission" date="2015-08" db="EMBL/GenBank/DDBJ databases">
        <authorList>
            <person name="Varghese N."/>
        </authorList>
    </citation>
    <scope>NUCLEOTIDE SEQUENCE [LARGE SCALE GENOMIC DNA]</scope>
    <source>
        <strain evidence="6">DSM 27808</strain>
    </source>
</reference>
<dbReference type="PROSITE" id="PS50206">
    <property type="entry name" value="RHODANESE_3"/>
    <property type="match status" value="2"/>
</dbReference>
<dbReference type="CDD" id="cd01449">
    <property type="entry name" value="TST_Repeat_2"/>
    <property type="match status" value="1"/>
</dbReference>
<dbReference type="InterPro" id="IPR045078">
    <property type="entry name" value="TST/MPST-like"/>
</dbReference>
<keyword evidence="5" id="KW-0670">Pyruvate</keyword>
<protein>
    <recommendedName>
        <fullName evidence="3">Sulfurtransferase</fullName>
    </recommendedName>
</protein>
<evidence type="ECO:0000313" key="5">
    <source>
        <dbReference type="EMBL" id="CUA83366.1"/>
    </source>
</evidence>
<keyword evidence="2" id="KW-0677">Repeat</keyword>
<evidence type="ECO:0000256" key="2">
    <source>
        <dbReference type="ARBA" id="ARBA00022737"/>
    </source>
</evidence>
<evidence type="ECO:0000313" key="6">
    <source>
        <dbReference type="Proteomes" id="UP000182598"/>
    </source>
</evidence>
<dbReference type="CDD" id="cd01448">
    <property type="entry name" value="TST_Repeat_1"/>
    <property type="match status" value="1"/>
</dbReference>
<proteinExistence type="predicted"/>
<dbReference type="FunFam" id="3.40.250.10:FF:000001">
    <property type="entry name" value="Sulfurtransferase"/>
    <property type="match status" value="1"/>
</dbReference>
<dbReference type="Proteomes" id="UP000182598">
    <property type="component" value="Unassembled WGS sequence"/>
</dbReference>
<dbReference type="OrthoDB" id="9781034at2"/>
<dbReference type="SMART" id="SM00450">
    <property type="entry name" value="RHOD"/>
    <property type="match status" value="2"/>
</dbReference>
<dbReference type="AlphaFoldDB" id="A0A0K6GXA0"/>
<name>A0A0K6GXA0_9GAMM</name>
<organism evidence="5 6">
    <name type="scientific">Pseudidiomarina woesei</name>
    <dbReference type="NCBI Taxonomy" id="1381080"/>
    <lineage>
        <taxon>Bacteria</taxon>
        <taxon>Pseudomonadati</taxon>
        <taxon>Pseudomonadota</taxon>
        <taxon>Gammaproteobacteria</taxon>
        <taxon>Alteromonadales</taxon>
        <taxon>Idiomarinaceae</taxon>
        <taxon>Pseudidiomarina</taxon>
    </lineage>
</organism>
<sequence length="299" mass="32978">MDVAAAQSTKDKYLVSTKWLAENLTQPNLVVVDASMSKVVGRTPLEYNELTVIPHALDFKLEHNFTDTRSPLPNTFPSAEQVTLHVQQLGINADDTIVVYDNQGIYSAPRAWLILKAMGFAKIFILDGGLPQWLADNYSVTDKYAIPKGRRGDFVARFDQSWLVNKKQVLKATQCGAHSIIDARTQERFLGQKAEPREGMRSGHIRGSYNLPFLNVLNDSKFKDVDELEEMIAALICTKSPNIICTCGSGITACILLVAALLAGYSNVQLYDGSWAEWGADNQLPIGALSQNQQLATSN</sequence>
<accession>A0A0K6GXA0</accession>